<feature type="domain" description="EfeO-type cupredoxin-like" evidence="3">
    <location>
        <begin position="17"/>
        <end position="115"/>
    </location>
</feature>
<evidence type="ECO:0000313" key="4">
    <source>
        <dbReference type="EMBL" id="MFM0444600.1"/>
    </source>
</evidence>
<evidence type="ECO:0000256" key="1">
    <source>
        <dbReference type="ARBA" id="ARBA00004418"/>
    </source>
</evidence>
<dbReference type="InterPro" id="IPR028096">
    <property type="entry name" value="EfeO_Cupredoxin"/>
</dbReference>
<dbReference type="InterPro" id="IPR008972">
    <property type="entry name" value="Cupredoxin"/>
</dbReference>
<proteinExistence type="predicted"/>
<gene>
    <name evidence="4" type="ORF">PQR00_13505</name>
</gene>
<dbReference type="CDD" id="cd13921">
    <property type="entry name" value="Amicyanin"/>
    <property type="match status" value="1"/>
</dbReference>
<dbReference type="PANTHER" id="PTHR36507">
    <property type="entry name" value="BLL1555 PROTEIN"/>
    <property type="match status" value="1"/>
</dbReference>
<dbReference type="RefSeq" id="WP_408129305.1">
    <property type="nucleotide sequence ID" value="NZ_JAQQDH010000003.1"/>
</dbReference>
<evidence type="ECO:0000259" key="3">
    <source>
        <dbReference type="Pfam" id="PF13473"/>
    </source>
</evidence>
<keyword evidence="5" id="KW-1185">Reference proteome</keyword>
<dbReference type="SUPFAM" id="SSF49503">
    <property type="entry name" value="Cupredoxins"/>
    <property type="match status" value="1"/>
</dbReference>
<organism evidence="4 5">
    <name type="scientific">Paraburkholderia strydomiana</name>
    <dbReference type="NCBI Taxonomy" id="1245417"/>
    <lineage>
        <taxon>Bacteria</taxon>
        <taxon>Pseudomonadati</taxon>
        <taxon>Pseudomonadota</taxon>
        <taxon>Betaproteobacteria</taxon>
        <taxon>Burkholderiales</taxon>
        <taxon>Burkholderiaceae</taxon>
        <taxon>Paraburkholderia</taxon>
    </lineage>
</organism>
<dbReference type="Proteomes" id="UP001629288">
    <property type="component" value="Unassembled WGS sequence"/>
</dbReference>
<accession>A0ABW9C3W8</accession>
<keyword evidence="2" id="KW-0732">Signal</keyword>
<comment type="subcellular location">
    <subcellularLocation>
        <location evidence="1">Periplasm</location>
    </subcellularLocation>
</comment>
<sequence length="116" mass="12598">MVKRRCAPWVAVRGCTALACAMLALLAANAIAAPKTYVVAIENMQFNPPDLTVKRGDRVVWINKDIFPHTATAETRAFDSRSIAASASWSYEPGKAGTFPYGCTFHPTMHGALTVR</sequence>
<comment type="caution">
    <text evidence="4">The sequence shown here is derived from an EMBL/GenBank/DDBJ whole genome shotgun (WGS) entry which is preliminary data.</text>
</comment>
<evidence type="ECO:0000313" key="5">
    <source>
        <dbReference type="Proteomes" id="UP001629288"/>
    </source>
</evidence>
<feature type="chain" id="PRO_5047110672" evidence="2">
    <location>
        <begin position="33"/>
        <end position="116"/>
    </location>
</feature>
<name>A0ABW9C3W8_9BURK</name>
<protein>
    <submittedName>
        <fullName evidence="4">Cupredoxin family copper-binding protein</fullName>
    </submittedName>
</protein>
<reference evidence="4 5" key="1">
    <citation type="journal article" date="2024" name="Chem. Sci.">
        <title>Discovery of megapolipeptins by genome mining of a Burkholderiales bacteria collection.</title>
        <authorList>
            <person name="Paulo B.S."/>
            <person name="Recchia M.J.J."/>
            <person name="Lee S."/>
            <person name="Fergusson C.H."/>
            <person name="Romanowski S.B."/>
            <person name="Hernandez A."/>
            <person name="Krull N."/>
            <person name="Liu D.Y."/>
            <person name="Cavanagh H."/>
            <person name="Bos A."/>
            <person name="Gray C.A."/>
            <person name="Murphy B.T."/>
            <person name="Linington R.G."/>
            <person name="Eustaquio A.S."/>
        </authorList>
    </citation>
    <scope>NUCLEOTIDE SEQUENCE [LARGE SCALE GENOMIC DNA]</scope>
    <source>
        <strain evidence="4 5">RL17-379-BIB-C</strain>
    </source>
</reference>
<dbReference type="InterPro" id="IPR052721">
    <property type="entry name" value="ET_Amicyanin"/>
</dbReference>
<feature type="signal peptide" evidence="2">
    <location>
        <begin position="1"/>
        <end position="32"/>
    </location>
</feature>
<dbReference type="Gene3D" id="2.60.40.420">
    <property type="entry name" value="Cupredoxins - blue copper proteins"/>
    <property type="match status" value="1"/>
</dbReference>
<dbReference type="EMBL" id="JAQQDH010000003">
    <property type="protein sequence ID" value="MFM0444600.1"/>
    <property type="molecule type" value="Genomic_DNA"/>
</dbReference>
<dbReference type="Pfam" id="PF13473">
    <property type="entry name" value="Cupredoxin_1"/>
    <property type="match status" value="1"/>
</dbReference>
<dbReference type="PANTHER" id="PTHR36507:SF1">
    <property type="entry name" value="BLL1555 PROTEIN"/>
    <property type="match status" value="1"/>
</dbReference>
<dbReference type="InterPro" id="IPR035668">
    <property type="entry name" value="Amicyanin"/>
</dbReference>
<evidence type="ECO:0000256" key="2">
    <source>
        <dbReference type="SAM" id="SignalP"/>
    </source>
</evidence>